<reference evidence="2" key="2">
    <citation type="journal article" date="2021" name="PeerJ">
        <title>Extensive microbial diversity within the chicken gut microbiome revealed by metagenomics and culture.</title>
        <authorList>
            <person name="Gilroy R."/>
            <person name="Ravi A."/>
            <person name="Getino M."/>
            <person name="Pursley I."/>
            <person name="Horton D.L."/>
            <person name="Alikhan N.F."/>
            <person name="Baker D."/>
            <person name="Gharbi K."/>
            <person name="Hall N."/>
            <person name="Watson M."/>
            <person name="Adriaenssens E.M."/>
            <person name="Foster-Nyarko E."/>
            <person name="Jarju S."/>
            <person name="Secka A."/>
            <person name="Antonio M."/>
            <person name="Oren A."/>
            <person name="Chaudhuri R.R."/>
            <person name="La Ragione R."/>
            <person name="Hildebrand F."/>
            <person name="Pallen M.J."/>
        </authorList>
    </citation>
    <scope>NUCLEOTIDE SEQUENCE</scope>
    <source>
        <strain evidence="2">10669</strain>
    </source>
</reference>
<feature type="chain" id="PRO_5038978918" description="Porin" evidence="1">
    <location>
        <begin position="23"/>
        <end position="394"/>
    </location>
</feature>
<sequence length="394" mass="41995">MKINNITLITAAAALAPFALNAQSAPAGAPAASKQAEGIKVTLNDKATITVSGYAQAQYYYSDSKNNSGDANSGFSIRRAAISAKGKIGENWSAEVGFEIDGGKDGGKLDGAFVDKAIISYTSEYGKLTAGYQKTAFAMEEYSSSKTALAIEHGIATRYLTKGSYFASLTGRHGGIWWDGKFSDFKYTLAVANQYSEDFESDANSGVAFFGTLAYTIKSGDVKTEIGINGALNPGNDEETNGVFNTYEANVPAGLVWGLEPYVKVTAGGFTGILDVIYADGDEEKDAAGNRRGPKDSVWGGNATIAYRFDNDLEPVVRLSYVDVGDNKDLGPNLLQNVPKGTSDHDTAFGAYIGANYYVNKNIKVSAGYEYTTFDGGAKDEYANSFRLQLQAVF</sequence>
<dbReference type="EMBL" id="DVOG01000029">
    <property type="protein sequence ID" value="HIV03733.1"/>
    <property type="molecule type" value="Genomic_DNA"/>
</dbReference>
<feature type="signal peptide" evidence="1">
    <location>
        <begin position="1"/>
        <end position="22"/>
    </location>
</feature>
<name>A0A9D1NIB3_9BACT</name>
<keyword evidence="1" id="KW-0732">Signal</keyword>
<dbReference type="Pfam" id="PF07396">
    <property type="entry name" value="Porin_O_P"/>
    <property type="match status" value="1"/>
</dbReference>
<reference evidence="2" key="1">
    <citation type="submission" date="2020-10" db="EMBL/GenBank/DDBJ databases">
        <authorList>
            <person name="Gilroy R."/>
        </authorList>
    </citation>
    <scope>NUCLEOTIDE SEQUENCE</scope>
    <source>
        <strain evidence="2">10669</strain>
    </source>
</reference>
<dbReference type="InterPro" id="IPR010870">
    <property type="entry name" value="Porin_O/P"/>
</dbReference>
<dbReference type="AlphaFoldDB" id="A0A9D1NIB3"/>
<accession>A0A9D1NIB3</accession>
<evidence type="ECO:0000256" key="1">
    <source>
        <dbReference type="SAM" id="SignalP"/>
    </source>
</evidence>
<dbReference type="SUPFAM" id="SSF56935">
    <property type="entry name" value="Porins"/>
    <property type="match status" value="1"/>
</dbReference>
<protein>
    <recommendedName>
        <fullName evidence="4">Porin</fullName>
    </recommendedName>
</protein>
<evidence type="ECO:0000313" key="2">
    <source>
        <dbReference type="EMBL" id="HIV03733.1"/>
    </source>
</evidence>
<dbReference type="Proteomes" id="UP000886812">
    <property type="component" value="Unassembled WGS sequence"/>
</dbReference>
<proteinExistence type="predicted"/>
<gene>
    <name evidence="2" type="ORF">IAC75_01090</name>
</gene>
<evidence type="ECO:0000313" key="3">
    <source>
        <dbReference type="Proteomes" id="UP000886812"/>
    </source>
</evidence>
<dbReference type="InterPro" id="IPR023614">
    <property type="entry name" value="Porin_dom_sf"/>
</dbReference>
<evidence type="ECO:0008006" key="4">
    <source>
        <dbReference type="Google" id="ProtNLM"/>
    </source>
</evidence>
<organism evidence="2 3">
    <name type="scientific">Candidatus Spyradosoma merdigallinarum</name>
    <dbReference type="NCBI Taxonomy" id="2840950"/>
    <lineage>
        <taxon>Bacteria</taxon>
        <taxon>Pseudomonadati</taxon>
        <taxon>Verrucomicrobiota</taxon>
        <taxon>Opitutia</taxon>
        <taxon>Opitutia incertae sedis</taxon>
        <taxon>Candidatus Spyradosoma</taxon>
    </lineage>
</organism>
<dbReference type="Gene3D" id="2.40.160.10">
    <property type="entry name" value="Porin"/>
    <property type="match status" value="1"/>
</dbReference>
<comment type="caution">
    <text evidence="2">The sequence shown here is derived from an EMBL/GenBank/DDBJ whole genome shotgun (WGS) entry which is preliminary data.</text>
</comment>